<evidence type="ECO:0000256" key="3">
    <source>
        <dbReference type="ARBA" id="ARBA00022737"/>
    </source>
</evidence>
<dbReference type="GO" id="GO:0009001">
    <property type="term" value="F:serine O-acetyltransferase activity"/>
    <property type="evidence" value="ECO:0007669"/>
    <property type="project" value="UniProtKB-EC"/>
</dbReference>
<evidence type="ECO:0000256" key="5">
    <source>
        <dbReference type="PIRNR" id="PIRNR000441"/>
    </source>
</evidence>
<evidence type="ECO:0000256" key="2">
    <source>
        <dbReference type="ARBA" id="ARBA00022679"/>
    </source>
</evidence>
<accession>A0A4R5U462</accession>
<dbReference type="RefSeq" id="WP_133320318.1">
    <property type="nucleotide sequence ID" value="NZ_SMTF01000001.1"/>
</dbReference>
<keyword evidence="4 5" id="KW-0012">Acyltransferase</keyword>
<reference evidence="6 7" key="1">
    <citation type="submission" date="2019-03" db="EMBL/GenBank/DDBJ databases">
        <title>Luteimonas zhaokaii sp.nov., isolated from the rectal contents of Plateau pika in Yushu, Qinghai Province, China.</title>
        <authorList>
            <person name="Zhang G."/>
        </authorList>
    </citation>
    <scope>NUCLEOTIDE SEQUENCE [LARGE SCALE GENOMIC DNA]</scope>
    <source>
        <strain evidence="6 7">B9</strain>
    </source>
</reference>
<keyword evidence="2 5" id="KW-0808">Transferase</keyword>
<evidence type="ECO:0000256" key="1">
    <source>
        <dbReference type="ARBA" id="ARBA00007274"/>
    </source>
</evidence>
<comment type="catalytic activity">
    <reaction evidence="5">
        <text>L-serine + acetyl-CoA = O-acetyl-L-serine + CoA</text>
        <dbReference type="Rhea" id="RHEA:24560"/>
        <dbReference type="ChEBI" id="CHEBI:33384"/>
        <dbReference type="ChEBI" id="CHEBI:57287"/>
        <dbReference type="ChEBI" id="CHEBI:57288"/>
        <dbReference type="ChEBI" id="CHEBI:58340"/>
        <dbReference type="EC" id="2.3.1.30"/>
    </reaction>
</comment>
<keyword evidence="7" id="KW-1185">Reference proteome</keyword>
<protein>
    <recommendedName>
        <fullName evidence="5">Serine acetyltransferase</fullName>
        <ecNumber evidence="5">2.3.1.30</ecNumber>
    </recommendedName>
</protein>
<dbReference type="Proteomes" id="UP000294796">
    <property type="component" value="Unassembled WGS sequence"/>
</dbReference>
<dbReference type="PANTHER" id="PTHR42811">
    <property type="entry name" value="SERINE ACETYLTRANSFERASE"/>
    <property type="match status" value="1"/>
</dbReference>
<dbReference type="OrthoDB" id="5767762at2"/>
<gene>
    <name evidence="6" type="ORF">E2F46_00990</name>
</gene>
<dbReference type="InterPro" id="IPR018357">
    <property type="entry name" value="Hexapep_transf_CS"/>
</dbReference>
<proteinExistence type="inferred from homology"/>
<evidence type="ECO:0000256" key="4">
    <source>
        <dbReference type="ARBA" id="ARBA00023315"/>
    </source>
</evidence>
<dbReference type="InterPro" id="IPR011004">
    <property type="entry name" value="Trimer_LpxA-like_sf"/>
</dbReference>
<dbReference type="EC" id="2.3.1.30" evidence="5"/>
<dbReference type="PIRSF" id="PIRSF000441">
    <property type="entry name" value="CysE"/>
    <property type="match status" value="1"/>
</dbReference>
<dbReference type="GO" id="GO:0005737">
    <property type="term" value="C:cytoplasm"/>
    <property type="evidence" value="ECO:0007669"/>
    <property type="project" value="InterPro"/>
</dbReference>
<sequence length="178" mass="19168">MIILEDLRAKAQWCYGDSSRRALLKTLLTDGTFAMLCYRSMQWCHRRRLAPLAMLANKLNAFFGQCIIGRGAEFGPGFVLIHSQGVVINGSVRGGAHVYIEHQVTIGAEKYVSPRIGDHVFIGAGAKIVGDVAIGDDVRVGANAVVLKDVPPGATVGGIPARILRMRDAEGEPRPSTD</sequence>
<dbReference type="SUPFAM" id="SSF51161">
    <property type="entry name" value="Trimeric LpxA-like enzymes"/>
    <property type="match status" value="1"/>
</dbReference>
<evidence type="ECO:0000313" key="6">
    <source>
        <dbReference type="EMBL" id="TDK28497.1"/>
    </source>
</evidence>
<dbReference type="Gene3D" id="2.160.10.10">
    <property type="entry name" value="Hexapeptide repeat proteins"/>
    <property type="match status" value="1"/>
</dbReference>
<dbReference type="AlphaFoldDB" id="A0A4R5U462"/>
<comment type="caution">
    <text evidence="6">The sequence shown here is derived from an EMBL/GenBank/DDBJ whole genome shotgun (WGS) entry which is preliminary data.</text>
</comment>
<dbReference type="Pfam" id="PF00132">
    <property type="entry name" value="Hexapep"/>
    <property type="match status" value="1"/>
</dbReference>
<dbReference type="GO" id="GO:0006535">
    <property type="term" value="P:cysteine biosynthetic process from serine"/>
    <property type="evidence" value="ECO:0007669"/>
    <property type="project" value="InterPro"/>
</dbReference>
<dbReference type="CDD" id="cd03354">
    <property type="entry name" value="LbH_SAT"/>
    <property type="match status" value="1"/>
</dbReference>
<name>A0A4R5U462_9GAMM</name>
<comment type="similarity">
    <text evidence="1 5">Belongs to the transferase hexapeptide repeat family.</text>
</comment>
<dbReference type="EMBL" id="SMTF01000001">
    <property type="protein sequence ID" value="TDK28497.1"/>
    <property type="molecule type" value="Genomic_DNA"/>
</dbReference>
<dbReference type="InterPro" id="IPR001451">
    <property type="entry name" value="Hexapep"/>
</dbReference>
<keyword evidence="3" id="KW-0677">Repeat</keyword>
<evidence type="ECO:0000313" key="7">
    <source>
        <dbReference type="Proteomes" id="UP000294796"/>
    </source>
</evidence>
<dbReference type="InterPro" id="IPR045304">
    <property type="entry name" value="LbH_SAT"/>
</dbReference>
<organism evidence="6 7">
    <name type="scientific">Luteimonas aestuarii</name>
    <dbReference type="NCBI Taxonomy" id="453837"/>
    <lineage>
        <taxon>Bacteria</taxon>
        <taxon>Pseudomonadati</taxon>
        <taxon>Pseudomonadota</taxon>
        <taxon>Gammaproteobacteria</taxon>
        <taxon>Lysobacterales</taxon>
        <taxon>Lysobacteraceae</taxon>
        <taxon>Luteimonas</taxon>
    </lineage>
</organism>
<dbReference type="PROSITE" id="PS00101">
    <property type="entry name" value="HEXAPEP_TRANSFERASES"/>
    <property type="match status" value="1"/>
</dbReference>
<dbReference type="InterPro" id="IPR005881">
    <property type="entry name" value="Ser_O-AcTrfase"/>
</dbReference>